<evidence type="ECO:0000313" key="1">
    <source>
        <dbReference type="EMBL" id="KAK3755358.1"/>
    </source>
</evidence>
<gene>
    <name evidence="1" type="ORF">RRG08_026088</name>
</gene>
<proteinExistence type="predicted"/>
<protein>
    <submittedName>
        <fullName evidence="1">Uncharacterized protein</fullName>
    </submittedName>
</protein>
<comment type="caution">
    <text evidence="1">The sequence shown here is derived from an EMBL/GenBank/DDBJ whole genome shotgun (WGS) entry which is preliminary data.</text>
</comment>
<sequence length="97" mass="10894">MSEAREIMATETLSVPDHCTEQLTIVKARKTWSGPMFFCLGQVQWTGLSAPELADSLILAFTSRDFHTVTKVLIEIDNKTQCINNVVRSKAHTSPYH</sequence>
<dbReference type="Proteomes" id="UP001283361">
    <property type="component" value="Unassembled WGS sequence"/>
</dbReference>
<dbReference type="EMBL" id="JAWDGP010005602">
    <property type="protein sequence ID" value="KAK3755358.1"/>
    <property type="molecule type" value="Genomic_DNA"/>
</dbReference>
<dbReference type="AlphaFoldDB" id="A0AAE1D411"/>
<organism evidence="1 2">
    <name type="scientific">Elysia crispata</name>
    <name type="common">lettuce slug</name>
    <dbReference type="NCBI Taxonomy" id="231223"/>
    <lineage>
        <taxon>Eukaryota</taxon>
        <taxon>Metazoa</taxon>
        <taxon>Spiralia</taxon>
        <taxon>Lophotrochozoa</taxon>
        <taxon>Mollusca</taxon>
        <taxon>Gastropoda</taxon>
        <taxon>Heterobranchia</taxon>
        <taxon>Euthyneura</taxon>
        <taxon>Panpulmonata</taxon>
        <taxon>Sacoglossa</taxon>
        <taxon>Placobranchoidea</taxon>
        <taxon>Plakobranchidae</taxon>
        <taxon>Elysia</taxon>
    </lineage>
</organism>
<reference evidence="1" key="1">
    <citation type="journal article" date="2023" name="G3 (Bethesda)">
        <title>A reference genome for the long-term kleptoplast-retaining sea slug Elysia crispata morphotype clarki.</title>
        <authorList>
            <person name="Eastman K.E."/>
            <person name="Pendleton A.L."/>
            <person name="Shaikh M.A."/>
            <person name="Suttiyut T."/>
            <person name="Ogas R."/>
            <person name="Tomko P."/>
            <person name="Gavelis G."/>
            <person name="Widhalm J.R."/>
            <person name="Wisecaver J.H."/>
        </authorList>
    </citation>
    <scope>NUCLEOTIDE SEQUENCE</scope>
    <source>
        <strain evidence="1">ECLA1</strain>
    </source>
</reference>
<evidence type="ECO:0000313" key="2">
    <source>
        <dbReference type="Proteomes" id="UP001283361"/>
    </source>
</evidence>
<name>A0AAE1D411_9GAST</name>
<keyword evidence="2" id="KW-1185">Reference proteome</keyword>
<accession>A0AAE1D411</accession>